<feature type="transmembrane region" description="Helical" evidence="10">
    <location>
        <begin position="960"/>
        <end position="984"/>
    </location>
</feature>
<reference evidence="13 14" key="1">
    <citation type="submission" date="2020-05" db="EMBL/GenBank/DDBJ databases">
        <title>Identification and distribution of gene clusters putatively required for synthesis of sphingolipid metabolism inhibitors in phylogenetically diverse species of the filamentous fungus Fusarium.</title>
        <authorList>
            <person name="Kim H.-S."/>
            <person name="Busman M."/>
            <person name="Brown D.W."/>
            <person name="Divon H."/>
            <person name="Uhlig S."/>
            <person name="Proctor R.H."/>
        </authorList>
    </citation>
    <scope>NUCLEOTIDE SEQUENCE [LARGE SCALE GENOMIC DNA]</scope>
    <source>
        <strain evidence="13 14">NRRL 20693</strain>
    </source>
</reference>
<feature type="transmembrane region" description="Helical" evidence="10">
    <location>
        <begin position="635"/>
        <end position="654"/>
    </location>
</feature>
<feature type="transmembrane region" description="Helical" evidence="10">
    <location>
        <begin position="791"/>
        <end position="812"/>
    </location>
</feature>
<evidence type="ECO:0000256" key="6">
    <source>
        <dbReference type="ARBA" id="ARBA00022801"/>
    </source>
</evidence>
<comment type="caution">
    <text evidence="13">The sequence shown here is derived from an EMBL/GenBank/DDBJ whole genome shotgun (WGS) entry which is preliminary data.</text>
</comment>
<feature type="transmembrane region" description="Helical" evidence="10">
    <location>
        <begin position="896"/>
        <end position="915"/>
    </location>
</feature>
<name>A0A8H5STJ8_FUSHE</name>
<sequence>MGFLKTAILLAGVSLQAFASQFPLQDQDSPQASTFQVHQSSLFPDHAIRIKEQVDDSICDARVKQYTGWLDVGNQHLFFWYFESKKAPAKDPLVLWLTGGPGGSSMLGLLQELGPCLINEHGNGTVHNPYGWNENANYIFVDQPAGVGFSYLDEGEPVPSNSFVAAESMHKFLQIFVSKVFPDLSDRPFHISGESYGGHYIPILGATIVAQNNLYPKRPQVNLESVLIGNGYVSPLDTAFGYWETLCTTNPGVDKPIFNSTRCDIMAANLPRCLDLSRVCYEHPDHAICTAAAGVCWDGVIQFYDGESGPGGNRNRFDITFPCESGDDLCYKESGLIEKYLNLPHVFKALGVPSELTKYSIISENVSDAFDSGFDVQTSTQSQILYLLNNDVDVLMYQGNLDLACNTAGNLKWSNSMPWKGQPAYVAQRPRAWGAWGKEIGWYKEVKIQMGSTDKKTTFSFATVDGAGHMVPQGPVSNTPEEIDTLHISSSVELAAPQISLHTAHLIQHLKMAELSNFEPISSVHIASEVSNTATIQPEPDNVVARDNNVAEATDDMDTPYPTGVRLWLIMLSVGAVLVFSSIDMNIVATAVPGITDHFHTVAHVGWYSSAFRLCVCAFQFVFGKAYRLFSPKRVFLFANVISIAGSLLSGSATSSTMLVVGRAVAGLGSAGLFAGCFVIVVQSTNLRRRPMFLGFMGAAEGLATMAAPLLGGALQTISWRWCFYISAPTGLLTSILILFCLSDPQRAQEDRHMTLKNKVTQLDLLSNLLLLPALTSLFLAFSWAGTKHAWNSGPVIGLLATFTMLLLAFVLQQICRGESAALPPRLMKHRSVIAGFIFMFCINSTGVVLEYYLPTYYQLVRGYTPVKSGYMMLPIIIAATVGSLIHGAGTSTFGYYAPFMVFASMIMPVAAGLITTFKVDTGFERLIVYTALSGLVYGIGFIGPQTAVQTVLPDEDVPLGLSIMLFAQSFGPAVTVPVAQVLFTNRLSTNLRGLVPGLNQTNISNSGLLEMVANVPPSESRDVLVAIDKSLGQTWYLIVGLASTAIVGSLMTEWQSVKHKRE</sequence>
<dbReference type="PANTHER" id="PTHR23501:SF198">
    <property type="entry name" value="AZOLE RESISTANCE PROTEIN 1-RELATED"/>
    <property type="match status" value="1"/>
</dbReference>
<dbReference type="EMBL" id="JAAGWQ010000319">
    <property type="protein sequence ID" value="KAF5656768.1"/>
    <property type="molecule type" value="Genomic_DNA"/>
</dbReference>
<dbReference type="SUPFAM" id="SSF103473">
    <property type="entry name" value="MFS general substrate transporter"/>
    <property type="match status" value="1"/>
</dbReference>
<dbReference type="PROSITE" id="PS00131">
    <property type="entry name" value="CARBOXYPEPT_SER_SER"/>
    <property type="match status" value="1"/>
</dbReference>
<dbReference type="GO" id="GO:0004185">
    <property type="term" value="F:serine-type carboxypeptidase activity"/>
    <property type="evidence" value="ECO:0007669"/>
    <property type="project" value="InterPro"/>
</dbReference>
<evidence type="ECO:0000313" key="14">
    <source>
        <dbReference type="Proteomes" id="UP000567885"/>
    </source>
</evidence>
<dbReference type="Gene3D" id="3.40.50.1820">
    <property type="entry name" value="alpha/beta hydrolase"/>
    <property type="match status" value="1"/>
</dbReference>
<dbReference type="CDD" id="cd17502">
    <property type="entry name" value="MFS_Azr1_MDR_like"/>
    <property type="match status" value="1"/>
</dbReference>
<evidence type="ECO:0000256" key="1">
    <source>
        <dbReference type="ARBA" id="ARBA00004141"/>
    </source>
</evidence>
<keyword evidence="7 10" id="KW-1133">Transmembrane helix</keyword>
<dbReference type="Pfam" id="PF07690">
    <property type="entry name" value="MFS_1"/>
    <property type="match status" value="1"/>
</dbReference>
<dbReference type="OrthoDB" id="443318at2759"/>
<dbReference type="InterPro" id="IPR029058">
    <property type="entry name" value="AB_hydrolase_fold"/>
</dbReference>
<keyword evidence="4" id="KW-0645">Protease</keyword>
<dbReference type="AlphaFoldDB" id="A0A8H5STJ8"/>
<gene>
    <name evidence="13" type="ORF">FHETE_10817</name>
</gene>
<comment type="similarity">
    <text evidence="2">Belongs to the peptidase S10 family.</text>
</comment>
<dbReference type="InterPro" id="IPR020846">
    <property type="entry name" value="MFS_dom"/>
</dbReference>
<evidence type="ECO:0000256" key="8">
    <source>
        <dbReference type="ARBA" id="ARBA00023136"/>
    </source>
</evidence>
<evidence type="ECO:0000259" key="12">
    <source>
        <dbReference type="PROSITE" id="PS50850"/>
    </source>
</evidence>
<feature type="transmembrane region" description="Helical" evidence="10">
    <location>
        <begin position="724"/>
        <end position="742"/>
    </location>
</feature>
<organism evidence="13 14">
    <name type="scientific">Fusarium heterosporum</name>
    <dbReference type="NCBI Taxonomy" id="42747"/>
    <lineage>
        <taxon>Eukaryota</taxon>
        <taxon>Fungi</taxon>
        <taxon>Dikarya</taxon>
        <taxon>Ascomycota</taxon>
        <taxon>Pezizomycotina</taxon>
        <taxon>Sordariomycetes</taxon>
        <taxon>Hypocreomycetidae</taxon>
        <taxon>Hypocreales</taxon>
        <taxon>Nectriaceae</taxon>
        <taxon>Fusarium</taxon>
        <taxon>Fusarium heterosporum species complex</taxon>
    </lineage>
</organism>
<dbReference type="GO" id="GO:0005886">
    <property type="term" value="C:plasma membrane"/>
    <property type="evidence" value="ECO:0007669"/>
    <property type="project" value="TreeGrafter"/>
</dbReference>
<feature type="transmembrane region" description="Helical" evidence="10">
    <location>
        <begin position="693"/>
        <end position="712"/>
    </location>
</feature>
<dbReference type="GO" id="GO:0022857">
    <property type="term" value="F:transmembrane transporter activity"/>
    <property type="evidence" value="ECO:0007669"/>
    <property type="project" value="InterPro"/>
</dbReference>
<feature type="transmembrane region" description="Helical" evidence="10">
    <location>
        <begin position="660"/>
        <end position="681"/>
    </location>
</feature>
<feature type="transmembrane region" description="Helical" evidence="10">
    <location>
        <begin position="763"/>
        <end position="785"/>
    </location>
</feature>
<feature type="transmembrane region" description="Helical" evidence="10">
    <location>
        <begin position="870"/>
        <end position="889"/>
    </location>
</feature>
<feature type="transmembrane region" description="Helical" evidence="10">
    <location>
        <begin position="927"/>
        <end position="948"/>
    </location>
</feature>
<dbReference type="Gene3D" id="1.10.287.410">
    <property type="match status" value="1"/>
</dbReference>
<dbReference type="SUPFAM" id="SSF53474">
    <property type="entry name" value="alpha/beta-Hydrolases"/>
    <property type="match status" value="1"/>
</dbReference>
<evidence type="ECO:0000256" key="10">
    <source>
        <dbReference type="SAM" id="Phobius"/>
    </source>
</evidence>
<comment type="subcellular location">
    <subcellularLocation>
        <location evidence="1">Membrane</location>
        <topology evidence="1">Multi-pass membrane protein</topology>
    </subcellularLocation>
</comment>
<evidence type="ECO:0000256" key="2">
    <source>
        <dbReference type="ARBA" id="ARBA00009431"/>
    </source>
</evidence>
<evidence type="ECO:0000313" key="13">
    <source>
        <dbReference type="EMBL" id="KAF5656768.1"/>
    </source>
</evidence>
<dbReference type="PANTHER" id="PTHR23501">
    <property type="entry name" value="MAJOR FACILITATOR SUPERFAMILY"/>
    <property type="match status" value="1"/>
</dbReference>
<keyword evidence="3 13" id="KW-0121">Carboxypeptidase</keyword>
<feature type="transmembrane region" description="Helical" evidence="10">
    <location>
        <begin position="833"/>
        <end position="850"/>
    </location>
</feature>
<dbReference type="InterPro" id="IPR036259">
    <property type="entry name" value="MFS_trans_sf"/>
</dbReference>
<keyword evidence="11" id="KW-0732">Signal</keyword>
<evidence type="ECO:0000256" key="4">
    <source>
        <dbReference type="ARBA" id="ARBA00022670"/>
    </source>
</evidence>
<dbReference type="InterPro" id="IPR018202">
    <property type="entry name" value="Ser_caboxypep_ser_AS"/>
</dbReference>
<feature type="domain" description="Major facilitator superfamily (MFS) profile" evidence="12">
    <location>
        <begin position="570"/>
        <end position="1061"/>
    </location>
</feature>
<keyword evidence="5 10" id="KW-0812">Transmembrane</keyword>
<keyword evidence="8 10" id="KW-0472">Membrane</keyword>
<dbReference type="GO" id="GO:0006508">
    <property type="term" value="P:proteolysis"/>
    <property type="evidence" value="ECO:0007669"/>
    <property type="project" value="UniProtKB-KW"/>
</dbReference>
<protein>
    <submittedName>
        <fullName evidence="13">Carboxypeptidase</fullName>
    </submittedName>
</protein>
<dbReference type="InterPro" id="IPR001563">
    <property type="entry name" value="Peptidase_S10"/>
</dbReference>
<dbReference type="Gene3D" id="1.20.1250.20">
    <property type="entry name" value="MFS general substrate transporter like domains"/>
    <property type="match status" value="2"/>
</dbReference>
<evidence type="ECO:0000256" key="3">
    <source>
        <dbReference type="ARBA" id="ARBA00022645"/>
    </source>
</evidence>
<accession>A0A8H5STJ8</accession>
<dbReference type="Proteomes" id="UP000567885">
    <property type="component" value="Unassembled WGS sequence"/>
</dbReference>
<dbReference type="Pfam" id="PF00450">
    <property type="entry name" value="Peptidase_S10"/>
    <property type="match status" value="1"/>
</dbReference>
<dbReference type="PROSITE" id="PS50850">
    <property type="entry name" value="MFS"/>
    <property type="match status" value="1"/>
</dbReference>
<feature type="signal peptide" evidence="11">
    <location>
        <begin position="1"/>
        <end position="19"/>
    </location>
</feature>
<keyword evidence="6" id="KW-0378">Hydrolase</keyword>
<evidence type="ECO:0000256" key="9">
    <source>
        <dbReference type="ARBA" id="ARBA00023180"/>
    </source>
</evidence>
<keyword evidence="14" id="KW-1185">Reference proteome</keyword>
<evidence type="ECO:0000256" key="7">
    <source>
        <dbReference type="ARBA" id="ARBA00022989"/>
    </source>
</evidence>
<evidence type="ECO:0000256" key="11">
    <source>
        <dbReference type="SAM" id="SignalP"/>
    </source>
</evidence>
<dbReference type="PRINTS" id="PR00724">
    <property type="entry name" value="CRBOXYPTASEC"/>
</dbReference>
<proteinExistence type="inferred from homology"/>
<feature type="chain" id="PRO_5034180382" evidence="11">
    <location>
        <begin position="20"/>
        <end position="1063"/>
    </location>
</feature>
<evidence type="ECO:0000256" key="5">
    <source>
        <dbReference type="ARBA" id="ARBA00022692"/>
    </source>
</evidence>
<dbReference type="InterPro" id="IPR011701">
    <property type="entry name" value="MFS"/>
</dbReference>
<keyword evidence="9" id="KW-0325">Glycoprotein</keyword>
<feature type="transmembrane region" description="Helical" evidence="10">
    <location>
        <begin position="1035"/>
        <end position="1053"/>
    </location>
</feature>